<dbReference type="InterPro" id="IPR027383">
    <property type="entry name" value="Znf_put"/>
</dbReference>
<feature type="domain" description="Putative zinc-finger" evidence="2">
    <location>
        <begin position="66"/>
        <end position="101"/>
    </location>
</feature>
<keyword evidence="1" id="KW-0472">Membrane</keyword>
<evidence type="ECO:0000256" key="1">
    <source>
        <dbReference type="SAM" id="Phobius"/>
    </source>
</evidence>
<gene>
    <name evidence="3" type="ORF">C5Y98_17280</name>
</gene>
<sequence length="108" mass="11772">MSDDPEQWSPCPPGELSNLQQSLQNDAKLRARRNFVLAAGAVALAGGGLVTFTQLSSDVSAENITCREALELKSEYQAGTLKLASKRKLIEAHLAHCRRCRIAYDQTA</sequence>
<dbReference type="OrthoDB" id="291665at2"/>
<feature type="transmembrane region" description="Helical" evidence="1">
    <location>
        <begin position="35"/>
        <end position="55"/>
    </location>
</feature>
<evidence type="ECO:0000313" key="4">
    <source>
        <dbReference type="Proteomes" id="UP000239388"/>
    </source>
</evidence>
<organism evidence="3 4">
    <name type="scientific">Blastopirellula marina</name>
    <dbReference type="NCBI Taxonomy" id="124"/>
    <lineage>
        <taxon>Bacteria</taxon>
        <taxon>Pseudomonadati</taxon>
        <taxon>Planctomycetota</taxon>
        <taxon>Planctomycetia</taxon>
        <taxon>Pirellulales</taxon>
        <taxon>Pirellulaceae</taxon>
        <taxon>Blastopirellula</taxon>
    </lineage>
</organism>
<dbReference type="Pfam" id="PF13490">
    <property type="entry name" value="zf-HC2"/>
    <property type="match status" value="1"/>
</dbReference>
<evidence type="ECO:0000259" key="2">
    <source>
        <dbReference type="Pfam" id="PF13490"/>
    </source>
</evidence>
<comment type="caution">
    <text evidence="3">The sequence shown here is derived from an EMBL/GenBank/DDBJ whole genome shotgun (WGS) entry which is preliminary data.</text>
</comment>
<dbReference type="RefSeq" id="WP_105355851.1">
    <property type="nucleotide sequence ID" value="NZ_PUIB01000017.1"/>
</dbReference>
<evidence type="ECO:0000313" key="3">
    <source>
        <dbReference type="EMBL" id="PQO33969.1"/>
    </source>
</evidence>
<dbReference type="EMBL" id="PUIB01000017">
    <property type="protein sequence ID" value="PQO33969.1"/>
    <property type="molecule type" value="Genomic_DNA"/>
</dbReference>
<protein>
    <recommendedName>
        <fullName evidence="2">Putative zinc-finger domain-containing protein</fullName>
    </recommendedName>
</protein>
<accession>A0A2S8FP54</accession>
<reference evidence="3 4" key="1">
    <citation type="submission" date="2018-02" db="EMBL/GenBank/DDBJ databases">
        <title>Comparative genomes isolates from brazilian mangrove.</title>
        <authorList>
            <person name="Araujo J.E."/>
            <person name="Taketani R.G."/>
            <person name="Silva M.C.P."/>
            <person name="Loureco M.V."/>
            <person name="Andreote F.D."/>
        </authorList>
    </citation>
    <scope>NUCLEOTIDE SEQUENCE [LARGE SCALE GENOMIC DNA]</scope>
    <source>
        <strain evidence="3 4">NAP PRIS-MGV</strain>
    </source>
</reference>
<keyword evidence="1" id="KW-1133">Transmembrane helix</keyword>
<keyword evidence="1" id="KW-0812">Transmembrane</keyword>
<proteinExistence type="predicted"/>
<dbReference type="AlphaFoldDB" id="A0A2S8FP54"/>
<dbReference type="Proteomes" id="UP000239388">
    <property type="component" value="Unassembled WGS sequence"/>
</dbReference>
<name>A0A2S8FP54_9BACT</name>